<proteinExistence type="predicted"/>
<organism evidence="3">
    <name type="scientific">marine sediment metagenome</name>
    <dbReference type="NCBI Taxonomy" id="412755"/>
    <lineage>
        <taxon>unclassified sequences</taxon>
        <taxon>metagenomes</taxon>
        <taxon>ecological metagenomes</taxon>
    </lineage>
</organism>
<evidence type="ECO:0000313" key="3">
    <source>
        <dbReference type="EMBL" id="GAI02969.1"/>
    </source>
</evidence>
<feature type="transmembrane region" description="Helical" evidence="1">
    <location>
        <begin position="9"/>
        <end position="30"/>
    </location>
</feature>
<keyword evidence="1" id="KW-0472">Membrane</keyword>
<reference evidence="3" key="1">
    <citation type="journal article" date="2014" name="Front. Microbiol.">
        <title>High frequency of phylogenetically diverse reductive dehalogenase-homologous genes in deep subseafloor sedimentary metagenomes.</title>
        <authorList>
            <person name="Kawai M."/>
            <person name="Futagami T."/>
            <person name="Toyoda A."/>
            <person name="Takaki Y."/>
            <person name="Nishi S."/>
            <person name="Hori S."/>
            <person name="Arai W."/>
            <person name="Tsubouchi T."/>
            <person name="Morono Y."/>
            <person name="Uchiyama I."/>
            <person name="Ito T."/>
            <person name="Fujiyama A."/>
            <person name="Inagaki F."/>
            <person name="Takami H."/>
        </authorList>
    </citation>
    <scope>NUCLEOTIDE SEQUENCE</scope>
    <source>
        <strain evidence="3">Expedition CK06-06</strain>
    </source>
</reference>
<dbReference type="EMBL" id="BARV01012302">
    <property type="protein sequence ID" value="GAI02969.1"/>
    <property type="molecule type" value="Genomic_DNA"/>
</dbReference>
<gene>
    <name evidence="3" type="ORF">S06H3_22856</name>
</gene>
<keyword evidence="1" id="KW-0812">Transmembrane</keyword>
<protein>
    <recommendedName>
        <fullName evidence="2">Major facilitator superfamily (MFS) profile domain-containing protein</fullName>
    </recommendedName>
</protein>
<sequence>MDLKGRKQVIIAGLVMLGLGHALLSLFPLIPLVQAFYMIADGIAFGIFTVAFIFVVWGDMSNGERGEKFYALGTIAIPIAVMLSIFFSPWLKMIDASSAFSLAGFFIFLAIIP</sequence>
<name>X1M9H0_9ZZZZ</name>
<dbReference type="SUPFAM" id="SSF103473">
    <property type="entry name" value="MFS general substrate transporter"/>
    <property type="match status" value="1"/>
</dbReference>
<feature type="non-terminal residue" evidence="3">
    <location>
        <position position="113"/>
    </location>
</feature>
<dbReference type="Gene3D" id="1.20.1250.20">
    <property type="entry name" value="MFS general substrate transporter like domains"/>
    <property type="match status" value="1"/>
</dbReference>
<feature type="transmembrane region" description="Helical" evidence="1">
    <location>
        <begin position="36"/>
        <end position="57"/>
    </location>
</feature>
<accession>X1M9H0</accession>
<comment type="caution">
    <text evidence="3">The sequence shown here is derived from an EMBL/GenBank/DDBJ whole genome shotgun (WGS) entry which is preliminary data.</text>
</comment>
<feature type="transmembrane region" description="Helical" evidence="1">
    <location>
        <begin position="69"/>
        <end position="87"/>
    </location>
</feature>
<dbReference type="AlphaFoldDB" id="X1M9H0"/>
<dbReference type="GO" id="GO:0022857">
    <property type="term" value="F:transmembrane transporter activity"/>
    <property type="evidence" value="ECO:0007669"/>
    <property type="project" value="InterPro"/>
</dbReference>
<feature type="transmembrane region" description="Helical" evidence="1">
    <location>
        <begin position="93"/>
        <end position="112"/>
    </location>
</feature>
<feature type="domain" description="Major facilitator superfamily (MFS) profile" evidence="2">
    <location>
        <begin position="1"/>
        <end position="113"/>
    </location>
</feature>
<evidence type="ECO:0000256" key="1">
    <source>
        <dbReference type="SAM" id="Phobius"/>
    </source>
</evidence>
<dbReference type="InterPro" id="IPR036259">
    <property type="entry name" value="MFS_trans_sf"/>
</dbReference>
<evidence type="ECO:0000259" key="2">
    <source>
        <dbReference type="PROSITE" id="PS50850"/>
    </source>
</evidence>
<dbReference type="InterPro" id="IPR020846">
    <property type="entry name" value="MFS_dom"/>
</dbReference>
<dbReference type="PROSITE" id="PS50850">
    <property type="entry name" value="MFS"/>
    <property type="match status" value="1"/>
</dbReference>
<keyword evidence="1" id="KW-1133">Transmembrane helix</keyword>